<evidence type="ECO:0000313" key="2">
    <source>
        <dbReference type="Proteomes" id="UP000249061"/>
    </source>
</evidence>
<protein>
    <submittedName>
        <fullName evidence="1">Uncharacterized protein</fullName>
    </submittedName>
</protein>
<evidence type="ECO:0000313" key="1">
    <source>
        <dbReference type="EMBL" id="PZR09853.1"/>
    </source>
</evidence>
<reference evidence="1 2" key="1">
    <citation type="submission" date="2017-08" db="EMBL/GenBank/DDBJ databases">
        <title>Infants hospitalized years apart are colonized by the same room-sourced microbial strains.</title>
        <authorList>
            <person name="Brooks B."/>
            <person name="Olm M.R."/>
            <person name="Firek B.A."/>
            <person name="Baker R."/>
            <person name="Thomas B.C."/>
            <person name="Morowitz M.J."/>
            <person name="Banfield J.F."/>
        </authorList>
    </citation>
    <scope>NUCLEOTIDE SEQUENCE [LARGE SCALE GENOMIC DNA]</scope>
    <source>
        <strain evidence="1">S2_003_000_R2_14</strain>
    </source>
</reference>
<accession>A0A2W5T9Y6</accession>
<name>A0A2W5T9Y6_9BACT</name>
<dbReference type="Proteomes" id="UP000249061">
    <property type="component" value="Unassembled WGS sequence"/>
</dbReference>
<dbReference type="AlphaFoldDB" id="A0A2W5T9Y6"/>
<proteinExistence type="predicted"/>
<gene>
    <name evidence="1" type="ORF">DI536_21195</name>
</gene>
<sequence>MTPSPTFTRVTAAVLAVTSFGACEIVQLAEQAGSKQVAVGTLLHTPETYVPAAAFSFDDYLEGFADGGVPDLDAGITLPAFTAAAVFFGQRQGDSLDSTPIGTTGATGTLIQEGGPTYPLEELGEGNYALSIDAGVTYVNGGSYRFEFSHGGQTYVTGVKDAPPRENIRQLHPDTGFIEMDARTTLTLTRPDPSLDDDRDIAFVNVFRVAGDGQDQAPTWTNIPSDATGLIKLVVAPNDWKRTTVVIPETAFPNADETYVVMLMTAKIGLPQSKNLFSASAVIAGAADIGIVKTRK</sequence>
<comment type="caution">
    <text evidence="1">The sequence shown here is derived from an EMBL/GenBank/DDBJ whole genome shotgun (WGS) entry which is preliminary data.</text>
</comment>
<organism evidence="1 2">
    <name type="scientific">Archangium gephyra</name>
    <dbReference type="NCBI Taxonomy" id="48"/>
    <lineage>
        <taxon>Bacteria</taxon>
        <taxon>Pseudomonadati</taxon>
        <taxon>Myxococcota</taxon>
        <taxon>Myxococcia</taxon>
        <taxon>Myxococcales</taxon>
        <taxon>Cystobacterineae</taxon>
        <taxon>Archangiaceae</taxon>
        <taxon>Archangium</taxon>
    </lineage>
</organism>
<dbReference type="EMBL" id="QFQP01000019">
    <property type="protein sequence ID" value="PZR09853.1"/>
    <property type="molecule type" value="Genomic_DNA"/>
</dbReference>